<name>A0ABZ0SS85_9MICO</name>
<evidence type="ECO:0000256" key="9">
    <source>
        <dbReference type="ARBA" id="ARBA00023027"/>
    </source>
</evidence>
<organism evidence="16 17">
    <name type="scientific">Microbacterium rhizosphaerae</name>
    <dbReference type="NCBI Taxonomy" id="1678237"/>
    <lineage>
        <taxon>Bacteria</taxon>
        <taxon>Bacillati</taxon>
        <taxon>Actinomycetota</taxon>
        <taxon>Actinomycetes</taxon>
        <taxon>Micrococcales</taxon>
        <taxon>Microbacteriaceae</taxon>
        <taxon>Microbacterium</taxon>
    </lineage>
</organism>
<evidence type="ECO:0000256" key="5">
    <source>
        <dbReference type="ARBA" id="ARBA00022490"/>
    </source>
</evidence>
<evidence type="ECO:0000313" key="17">
    <source>
        <dbReference type="Proteomes" id="UP001323798"/>
    </source>
</evidence>
<keyword evidence="9 13" id="KW-0520">NAD</keyword>
<dbReference type="NCBIfam" id="TIGR01350">
    <property type="entry name" value="lipoamide_DH"/>
    <property type="match status" value="1"/>
</dbReference>
<evidence type="ECO:0000256" key="10">
    <source>
        <dbReference type="ARBA" id="ARBA00023157"/>
    </source>
</evidence>
<dbReference type="InterPro" id="IPR036188">
    <property type="entry name" value="FAD/NAD-bd_sf"/>
</dbReference>
<dbReference type="InterPro" id="IPR001100">
    <property type="entry name" value="Pyr_nuc-diS_OxRdtase"/>
</dbReference>
<dbReference type="InterPro" id="IPR023753">
    <property type="entry name" value="FAD/NAD-binding_dom"/>
</dbReference>
<dbReference type="EMBL" id="CP139368">
    <property type="protein sequence ID" value="WPR91161.1"/>
    <property type="molecule type" value="Genomic_DNA"/>
</dbReference>
<keyword evidence="5" id="KW-0963">Cytoplasm</keyword>
<keyword evidence="8 13" id="KW-0560">Oxidoreductase</keyword>
<keyword evidence="17" id="KW-1185">Reference proteome</keyword>
<evidence type="ECO:0000256" key="11">
    <source>
        <dbReference type="ARBA" id="ARBA00023284"/>
    </source>
</evidence>
<dbReference type="InterPro" id="IPR004099">
    <property type="entry name" value="Pyr_nucl-diS_OxRdtase_dimer"/>
</dbReference>
<reference evidence="16 17" key="1">
    <citation type="submission" date="2023-11" db="EMBL/GenBank/DDBJ databases">
        <title>Genome sequence of Microbacterium rhizosphaerae KACC 19337.</title>
        <authorList>
            <person name="Choi H."/>
            <person name="Kim S."/>
            <person name="Kim Y."/>
            <person name="Kwon S.-W."/>
            <person name="Heo J."/>
        </authorList>
    </citation>
    <scope>NUCLEOTIDE SEQUENCE [LARGE SCALE GENOMIC DNA]</scope>
    <source>
        <strain evidence="16 17">KACC 19337</strain>
    </source>
</reference>
<comment type="subcellular location">
    <subcellularLocation>
        <location evidence="1">Cytoplasm</location>
    </subcellularLocation>
</comment>
<accession>A0ABZ0SS85</accession>
<dbReference type="InterPro" id="IPR016156">
    <property type="entry name" value="FAD/NAD-linked_Rdtase_dimer_sf"/>
</dbReference>
<gene>
    <name evidence="16" type="primary">lpdA</name>
    <name evidence="16" type="ORF">SM116_07710</name>
</gene>
<dbReference type="Pfam" id="PF07992">
    <property type="entry name" value="Pyr_redox_2"/>
    <property type="match status" value="1"/>
</dbReference>
<dbReference type="SUPFAM" id="SSF51905">
    <property type="entry name" value="FAD/NAD(P)-binding domain"/>
    <property type="match status" value="1"/>
</dbReference>
<comment type="similarity">
    <text evidence="2 13">Belongs to the class-I pyridine nucleotide-disulfide oxidoreductase family.</text>
</comment>
<keyword evidence="7 13" id="KW-0274">FAD</keyword>
<dbReference type="Gene3D" id="3.50.50.60">
    <property type="entry name" value="FAD/NAD(P)-binding domain"/>
    <property type="match status" value="2"/>
</dbReference>
<evidence type="ECO:0000256" key="1">
    <source>
        <dbReference type="ARBA" id="ARBA00004496"/>
    </source>
</evidence>
<evidence type="ECO:0000256" key="7">
    <source>
        <dbReference type="ARBA" id="ARBA00022827"/>
    </source>
</evidence>
<evidence type="ECO:0000259" key="15">
    <source>
        <dbReference type="Pfam" id="PF07992"/>
    </source>
</evidence>
<comment type="cofactor">
    <cofactor evidence="13">
        <name>FAD</name>
        <dbReference type="ChEBI" id="CHEBI:57692"/>
    </cofactor>
    <text evidence="13">Binds 1 FAD per subunit.</text>
</comment>
<dbReference type="RefSeq" id="WP_320943862.1">
    <property type="nucleotide sequence ID" value="NZ_BAABEU010000007.1"/>
</dbReference>
<evidence type="ECO:0000256" key="13">
    <source>
        <dbReference type="RuleBase" id="RU003692"/>
    </source>
</evidence>
<dbReference type="PANTHER" id="PTHR22912:SF217">
    <property type="entry name" value="DIHYDROLIPOYL DEHYDROGENASE"/>
    <property type="match status" value="1"/>
</dbReference>
<dbReference type="EC" id="1.8.1.4" evidence="3 13"/>
<dbReference type="PRINTS" id="PR00368">
    <property type="entry name" value="FADPNR"/>
</dbReference>
<evidence type="ECO:0000259" key="14">
    <source>
        <dbReference type="Pfam" id="PF02852"/>
    </source>
</evidence>
<evidence type="ECO:0000313" key="16">
    <source>
        <dbReference type="EMBL" id="WPR91161.1"/>
    </source>
</evidence>
<evidence type="ECO:0000256" key="2">
    <source>
        <dbReference type="ARBA" id="ARBA00007532"/>
    </source>
</evidence>
<dbReference type="Proteomes" id="UP001323798">
    <property type="component" value="Chromosome"/>
</dbReference>
<dbReference type="SUPFAM" id="SSF55424">
    <property type="entry name" value="FAD/NAD-linked reductases, dimerisation (C-terminal) domain"/>
    <property type="match status" value="1"/>
</dbReference>
<dbReference type="PRINTS" id="PR00411">
    <property type="entry name" value="PNDRDTASEI"/>
</dbReference>
<dbReference type="Pfam" id="PF02852">
    <property type="entry name" value="Pyr_redox_dim"/>
    <property type="match status" value="1"/>
</dbReference>
<proteinExistence type="inferred from homology"/>
<dbReference type="PANTHER" id="PTHR22912">
    <property type="entry name" value="DISULFIDE OXIDOREDUCTASE"/>
    <property type="match status" value="1"/>
</dbReference>
<dbReference type="InterPro" id="IPR050151">
    <property type="entry name" value="Class-I_Pyr_Nuc-Dis_Oxidored"/>
</dbReference>
<keyword evidence="11 13" id="KW-0676">Redox-active center</keyword>
<dbReference type="PROSITE" id="PS00076">
    <property type="entry name" value="PYRIDINE_REDOX_1"/>
    <property type="match status" value="1"/>
</dbReference>
<evidence type="ECO:0000256" key="8">
    <source>
        <dbReference type="ARBA" id="ARBA00023002"/>
    </source>
</evidence>
<evidence type="ECO:0000256" key="3">
    <source>
        <dbReference type="ARBA" id="ARBA00012608"/>
    </source>
</evidence>
<keyword evidence="6 13" id="KW-0285">Flavoprotein</keyword>
<keyword evidence="10" id="KW-1015">Disulfide bond</keyword>
<dbReference type="GO" id="GO:0004148">
    <property type="term" value="F:dihydrolipoyl dehydrogenase (NADH) activity"/>
    <property type="evidence" value="ECO:0007669"/>
    <property type="project" value="UniProtKB-EC"/>
</dbReference>
<protein>
    <recommendedName>
        <fullName evidence="4 13">Dihydrolipoyl dehydrogenase</fullName>
        <ecNumber evidence="3 13">1.8.1.4</ecNumber>
    </recommendedName>
</protein>
<comment type="catalytic activity">
    <reaction evidence="12 13">
        <text>N(6)-[(R)-dihydrolipoyl]-L-lysyl-[protein] + NAD(+) = N(6)-[(R)-lipoyl]-L-lysyl-[protein] + NADH + H(+)</text>
        <dbReference type="Rhea" id="RHEA:15045"/>
        <dbReference type="Rhea" id="RHEA-COMP:10474"/>
        <dbReference type="Rhea" id="RHEA-COMP:10475"/>
        <dbReference type="ChEBI" id="CHEBI:15378"/>
        <dbReference type="ChEBI" id="CHEBI:57540"/>
        <dbReference type="ChEBI" id="CHEBI:57945"/>
        <dbReference type="ChEBI" id="CHEBI:83099"/>
        <dbReference type="ChEBI" id="CHEBI:83100"/>
        <dbReference type="EC" id="1.8.1.4"/>
    </reaction>
</comment>
<evidence type="ECO:0000256" key="6">
    <source>
        <dbReference type="ARBA" id="ARBA00022630"/>
    </source>
</evidence>
<feature type="domain" description="FAD/NAD(P)-binding" evidence="15">
    <location>
        <begin position="4"/>
        <end position="325"/>
    </location>
</feature>
<evidence type="ECO:0000256" key="4">
    <source>
        <dbReference type="ARBA" id="ARBA00016961"/>
    </source>
</evidence>
<sequence length="465" mass="49914">MPHYDVVILGAGPGGYVAAVRSAQLGLSVAVIEEKYWGGVCLNVGCIPSKALLKNADLAHTFHAKADLFGISGDVHFDFGVAHDRSRKVSETHVKGIHFLMKKNKVTEYDGRGTFVDAHTIDVAKNDGTSERVTFTNAIISTGSTVRLLPGVQLSENVVTYEEQILTRELPDSIVIVGAGAIGMEFAYILSNYGVTCTIIEFLPRALPNEDEEVSKEITRQYKKLGVEILTSTKVESVTDHGDRVTVAYTAQDGTAGQIDADKVLMSIGFAPNVEGFGLENTGVKLTERGAIDIDDHMRTNVEGIYAIGDVTAKLQLAHVAEAQGVVAAETIANAETMTLGDYRMMPRATFCNPQVASFGLTEQQARDAGYDVKVAKFPFSANGKANGLGEPVGFVKVIADGEHLELLGAHMIGPDVSELLPELTLAQKWDLTALEAARNVHTHPTLSEAVQEAFHGLAGHMINL</sequence>
<feature type="domain" description="Pyridine nucleotide-disulphide oxidoreductase dimerisation" evidence="14">
    <location>
        <begin position="346"/>
        <end position="454"/>
    </location>
</feature>
<comment type="miscellaneous">
    <text evidence="13">The active site is a redox-active disulfide bond.</text>
</comment>
<evidence type="ECO:0000256" key="12">
    <source>
        <dbReference type="ARBA" id="ARBA00049187"/>
    </source>
</evidence>
<dbReference type="PIRSF" id="PIRSF000350">
    <property type="entry name" value="Mercury_reductase_MerA"/>
    <property type="match status" value="1"/>
</dbReference>
<dbReference type="InterPro" id="IPR012999">
    <property type="entry name" value="Pyr_OxRdtase_I_AS"/>
</dbReference>
<dbReference type="InterPro" id="IPR006258">
    <property type="entry name" value="Lipoamide_DH"/>
</dbReference>
<dbReference type="Gene3D" id="3.30.390.30">
    <property type="match status" value="1"/>
</dbReference>